<reference evidence="7 8" key="2">
    <citation type="journal article" date="2012" name="Proc. Natl. Acad. Sci. U.S.A.">
        <title>Antigenic diversity is generated by distinct evolutionary mechanisms in African trypanosome species.</title>
        <authorList>
            <person name="Jackson A.P."/>
            <person name="Berry A."/>
            <person name="Aslett M."/>
            <person name="Allison H.C."/>
            <person name="Burton P."/>
            <person name="Vavrova-Anderson J."/>
            <person name="Brown R."/>
            <person name="Browne H."/>
            <person name="Corton N."/>
            <person name="Hauser H."/>
            <person name="Gamble J."/>
            <person name="Gilderthorp R."/>
            <person name="Marcello L."/>
            <person name="McQuillan J."/>
            <person name="Otto T.D."/>
            <person name="Quail M.A."/>
            <person name="Sanders M.J."/>
            <person name="van Tonder A."/>
            <person name="Ginger M.L."/>
            <person name="Field M.C."/>
            <person name="Barry J.D."/>
            <person name="Hertz-Fowler C."/>
            <person name="Berriman M."/>
        </authorList>
    </citation>
    <scope>NUCLEOTIDE SEQUENCE [LARGE SCALE GENOMIC DNA]</scope>
    <source>
        <strain evidence="7 8">IL3000</strain>
    </source>
</reference>
<evidence type="ECO:0000313" key="8">
    <source>
        <dbReference type="Proteomes" id="UP000000702"/>
    </source>
</evidence>
<keyword evidence="5" id="KW-0539">Nucleus</keyword>
<gene>
    <name evidence="7" type="ORF">TCIL3000_0_54840</name>
</gene>
<dbReference type="SUPFAM" id="SSF54211">
    <property type="entry name" value="Ribosomal protein S5 domain 2-like"/>
    <property type="match status" value="1"/>
</dbReference>
<evidence type="ECO:0000256" key="1">
    <source>
        <dbReference type="ARBA" id="ARBA00004123"/>
    </source>
</evidence>
<dbReference type="GO" id="GO:0071051">
    <property type="term" value="P:poly(A)-dependent snoRNA 3'-end processing"/>
    <property type="evidence" value="ECO:0007669"/>
    <property type="project" value="TreeGrafter"/>
</dbReference>
<keyword evidence="8" id="KW-1185">Reference proteome</keyword>
<reference evidence="8" key="1">
    <citation type="submission" date="2011-07" db="EMBL/GenBank/DDBJ databases">
        <title>Divergent evolution of antigenic variation in African trypanosomes.</title>
        <authorList>
            <person name="Jackson A.P."/>
            <person name="Berry A."/>
            <person name="Allison H.C."/>
            <person name="Burton P."/>
            <person name="Anderson J."/>
            <person name="Aslett M."/>
            <person name="Brown R."/>
            <person name="Corton N."/>
            <person name="Harris D."/>
            <person name="Hauser H."/>
            <person name="Gamble J."/>
            <person name="Gilderthorp R."/>
            <person name="McQuillan J."/>
            <person name="Quail M.A."/>
            <person name="Sanders M."/>
            <person name="Van Tonder A."/>
            <person name="Ginger M.L."/>
            <person name="Donelson J.E."/>
            <person name="Field M.C."/>
            <person name="Barry J.D."/>
            <person name="Berriman M."/>
            <person name="Hertz-Fowler C."/>
        </authorList>
    </citation>
    <scope>NUCLEOTIDE SEQUENCE [LARGE SCALE GENOMIC DNA]</scope>
    <source>
        <strain evidence="8">IL3000</strain>
    </source>
</reference>
<proteinExistence type="inferred from homology"/>
<sequence length="255" mass="27648">MTTVTRRDGRGPCEMRGKELRASDLSQFDGSVWYSQGLTAVCVAINGPTAARQENYRRCTLNVRVSRMSRIPPAGGTDRLAVMEKRERQQRADGEMEQFLAGLAEAVVQLDRFPRCVLEVNVMVLMDDGALLAVAANAMMCALLDAGVPCHSTVAAVSLLLCVPAKTEDEETPVLLLDPTAAEESTDEVRSYAAATFVLMNSSDGVVASDVHMRPRSSAYSRPVTPKELNAMIALAAKATETIFTFFRNCGVPLE</sequence>
<dbReference type="InterPro" id="IPR020568">
    <property type="entry name" value="Ribosomal_Su5_D2-typ_SF"/>
</dbReference>
<feature type="domain" description="Exoribonuclease phosphorolytic" evidence="6">
    <location>
        <begin position="15"/>
        <end position="149"/>
    </location>
</feature>
<dbReference type="GO" id="GO:0034475">
    <property type="term" value="P:U4 snRNA 3'-end processing"/>
    <property type="evidence" value="ECO:0007669"/>
    <property type="project" value="TreeGrafter"/>
</dbReference>
<dbReference type="GO" id="GO:0016075">
    <property type="term" value="P:rRNA catabolic process"/>
    <property type="evidence" value="ECO:0007669"/>
    <property type="project" value="TreeGrafter"/>
</dbReference>
<dbReference type="GO" id="GO:0006364">
    <property type="term" value="P:rRNA processing"/>
    <property type="evidence" value="ECO:0007669"/>
    <property type="project" value="UniProtKB-KW"/>
</dbReference>
<dbReference type="CDD" id="cd11372">
    <property type="entry name" value="RNase_PH_RRP46"/>
    <property type="match status" value="1"/>
</dbReference>
<comment type="caution">
    <text evidence="7">The sequence shown here is derived from an EMBL/GenBank/DDBJ whole genome shotgun (WGS) entry which is preliminary data.</text>
</comment>
<evidence type="ECO:0000256" key="4">
    <source>
        <dbReference type="ARBA" id="ARBA00022835"/>
    </source>
</evidence>
<dbReference type="InterPro" id="IPR050080">
    <property type="entry name" value="RNase_PH"/>
</dbReference>
<evidence type="ECO:0000259" key="6">
    <source>
        <dbReference type="Pfam" id="PF01138"/>
    </source>
</evidence>
<dbReference type="Pfam" id="PF01138">
    <property type="entry name" value="RNase_PH"/>
    <property type="match status" value="1"/>
</dbReference>
<dbReference type="GO" id="GO:0000177">
    <property type="term" value="C:cytoplasmic exosome (RNase complex)"/>
    <property type="evidence" value="ECO:0007669"/>
    <property type="project" value="TreeGrafter"/>
</dbReference>
<dbReference type="GO" id="GO:0000176">
    <property type="term" value="C:nuclear exosome (RNase complex)"/>
    <property type="evidence" value="ECO:0007669"/>
    <property type="project" value="TreeGrafter"/>
</dbReference>
<evidence type="ECO:0000256" key="2">
    <source>
        <dbReference type="ARBA" id="ARBA00006678"/>
    </source>
</evidence>
<dbReference type="Proteomes" id="UP000000702">
    <property type="component" value="Unassembled WGS sequence"/>
</dbReference>
<dbReference type="EMBL" id="CAEQ01001700">
    <property type="protein sequence ID" value="CCD14915.1"/>
    <property type="molecule type" value="Genomic_DNA"/>
</dbReference>
<dbReference type="OMA" id="TIFTFFR"/>
<dbReference type="PANTHER" id="PTHR11953">
    <property type="entry name" value="EXOSOME COMPLEX COMPONENT"/>
    <property type="match status" value="1"/>
</dbReference>
<dbReference type="InterPro" id="IPR001247">
    <property type="entry name" value="ExoRNase_PH_dom1"/>
</dbReference>
<protein>
    <submittedName>
        <fullName evidence="7">WGS project CAEQ00000000 data, annotated contig 2213</fullName>
    </submittedName>
</protein>
<comment type="subcellular location">
    <subcellularLocation>
        <location evidence="1">Nucleus</location>
    </subcellularLocation>
</comment>
<keyword evidence="3" id="KW-0698">rRNA processing</keyword>
<dbReference type="SUPFAM" id="SSF55666">
    <property type="entry name" value="Ribonuclease PH domain 2-like"/>
    <property type="match status" value="1"/>
</dbReference>
<name>F9WCC2_TRYCI</name>
<dbReference type="Gene3D" id="3.30.230.70">
    <property type="entry name" value="GHMP Kinase, N-terminal domain"/>
    <property type="match status" value="1"/>
</dbReference>
<dbReference type="GO" id="GO:0071028">
    <property type="term" value="P:nuclear mRNA surveillance"/>
    <property type="evidence" value="ECO:0007669"/>
    <property type="project" value="TreeGrafter"/>
</dbReference>
<organism evidence="7 8">
    <name type="scientific">Trypanosoma congolense (strain IL3000)</name>
    <dbReference type="NCBI Taxonomy" id="1068625"/>
    <lineage>
        <taxon>Eukaryota</taxon>
        <taxon>Discoba</taxon>
        <taxon>Euglenozoa</taxon>
        <taxon>Kinetoplastea</taxon>
        <taxon>Metakinetoplastina</taxon>
        <taxon>Trypanosomatida</taxon>
        <taxon>Trypanosomatidae</taxon>
        <taxon>Trypanosoma</taxon>
        <taxon>Nannomonas</taxon>
    </lineage>
</organism>
<dbReference type="InterPro" id="IPR036345">
    <property type="entry name" value="ExoRNase_PH_dom2_sf"/>
</dbReference>
<evidence type="ECO:0000256" key="5">
    <source>
        <dbReference type="ARBA" id="ARBA00023242"/>
    </source>
</evidence>
<comment type="similarity">
    <text evidence="2">Belongs to the RNase PH family.</text>
</comment>
<dbReference type="InterPro" id="IPR027408">
    <property type="entry name" value="PNPase/RNase_PH_dom_sf"/>
</dbReference>
<dbReference type="GO" id="GO:0005730">
    <property type="term" value="C:nucleolus"/>
    <property type="evidence" value="ECO:0007669"/>
    <property type="project" value="TreeGrafter"/>
</dbReference>
<accession>F9WCC2</accession>
<dbReference type="VEuPathDB" id="TriTrypDB:TcIL3000_0_54840"/>
<dbReference type="AlphaFoldDB" id="F9WCC2"/>
<keyword evidence="4" id="KW-0271">Exosome</keyword>
<evidence type="ECO:0000256" key="3">
    <source>
        <dbReference type="ARBA" id="ARBA00022552"/>
    </source>
</evidence>
<evidence type="ECO:0000313" key="7">
    <source>
        <dbReference type="EMBL" id="CCD14915.1"/>
    </source>
</evidence>
<dbReference type="PANTHER" id="PTHR11953:SF1">
    <property type="entry name" value="EXOSOME COMPLEX COMPONENT RRP46"/>
    <property type="match status" value="1"/>
</dbReference>
<dbReference type="GO" id="GO:0003723">
    <property type="term" value="F:RNA binding"/>
    <property type="evidence" value="ECO:0007669"/>
    <property type="project" value="TreeGrafter"/>
</dbReference>